<dbReference type="EMBL" id="VVIM01000008">
    <property type="protein sequence ID" value="KAB0795125.1"/>
    <property type="molecule type" value="Genomic_DNA"/>
</dbReference>
<evidence type="ECO:0000256" key="2">
    <source>
        <dbReference type="ARBA" id="ARBA00022525"/>
    </source>
</evidence>
<keyword evidence="3 5" id="KW-0732">Signal</keyword>
<feature type="compositionally biased region" description="Basic and acidic residues" evidence="4">
    <location>
        <begin position="343"/>
        <end position="356"/>
    </location>
</feature>
<evidence type="ECO:0000256" key="4">
    <source>
        <dbReference type="SAM" id="MobiDB-lite"/>
    </source>
</evidence>
<keyword evidence="8" id="KW-1185">Reference proteome</keyword>
<gene>
    <name evidence="7" type="ORF">PPYR_11964</name>
</gene>
<evidence type="ECO:0000313" key="8">
    <source>
        <dbReference type="Proteomes" id="UP000327044"/>
    </source>
</evidence>
<evidence type="ECO:0000256" key="3">
    <source>
        <dbReference type="ARBA" id="ARBA00022729"/>
    </source>
</evidence>
<sequence length="902" mass="98988">MPRVRWRSILWYILNFFWIVAVTADCWFENERHKEGQEVPTTESCLNCTCSQGTLVCYLRVCPKFPNPPPSGCIALHRHKTCCPELVCTDNPAGNRIEARSDTFQIPTGHKKLMGNVCIANGTVYGPGSAMGTSSLCEYCYCIGGEQTCIKPKCLLSLEGCTPIFEKHNCCPVRYNCTGFYAPTSTTTQMPHWRSTCAVGGVQYEEGSKVVGIGHSACDNCYCIRGILRCEPLSCAPAILGCIPVVKPGQCCPESYNCNGPFDIQAEVNYDNHPTVSKEYAKLRKEVQLLPSKNVSDTYYVVAESTTVNQKGASNTDPSIFTTSESTTASIGKKYTSGPEPILDVRTRPSTGDRRTKPALSFGTTNYVFQNTRYKRPLLTTAFDSTTPKLKTNEQTTNKQLRASDYESDLMKIVDSFFGNDNEIEDNVTEVHTSLTTKQPTNINLTDVLSTILSTLTEDLSTTFNGETSTSLSSTLDEAPETSLTTAATRMNSTAVTAVVTTTDCIKNNDTTRTSQKDDQATSTEAIDSTSTFSTTALDYTEVDLESKVKVNTLTVTPYKKLTPDIETILNSTITNHKDYEDYDYDEPTLPPSLPNLKIIPFVAADALDLKGRDQENSLYPDRVTEAPPYSLFSPPDKTEGGFVPKQPPLIPEYYEKANSIITSATTSQSITNMVKSHEHNCIADGREIKHRETATEQDCIVCVCFYGNIICQQPPCPSPAQMCSKSSEHKVSSCCSRVVCEPRESPTMAKDRMDINVQDIITLAEGATTRDPFKNVIRTEPAPSLQMVDFPYLTRPTTQKLTVIPTTTPGKKDELSIHSILDLLLYGTPTTAGTKPENPTTPTPTPSSQKSTGGGVGLLKLAGCNIYGRMYRVGRIISELSGPCMECRCTEVGVQCTPLKC</sequence>
<dbReference type="Proteomes" id="UP000327044">
    <property type="component" value="Unassembled WGS sequence"/>
</dbReference>
<dbReference type="OrthoDB" id="364779at2759"/>
<dbReference type="GO" id="GO:0005576">
    <property type="term" value="C:extracellular region"/>
    <property type="evidence" value="ECO:0007669"/>
    <property type="project" value="UniProtKB-SubCell"/>
</dbReference>
<dbReference type="PANTHER" id="PTHR46698">
    <property type="entry name" value="CROSSVEINLESS 2"/>
    <property type="match status" value="1"/>
</dbReference>
<dbReference type="SMART" id="SM00214">
    <property type="entry name" value="VWC"/>
    <property type="match status" value="3"/>
</dbReference>
<evidence type="ECO:0000259" key="6">
    <source>
        <dbReference type="PROSITE" id="PS50184"/>
    </source>
</evidence>
<evidence type="ECO:0000256" key="5">
    <source>
        <dbReference type="SAM" id="SignalP"/>
    </source>
</evidence>
<dbReference type="PROSITE" id="PS50184">
    <property type="entry name" value="VWFC_2"/>
    <property type="match status" value="1"/>
</dbReference>
<feature type="region of interest" description="Disordered" evidence="4">
    <location>
        <begin position="829"/>
        <end position="855"/>
    </location>
</feature>
<feature type="region of interest" description="Disordered" evidence="4">
    <location>
        <begin position="620"/>
        <end position="643"/>
    </location>
</feature>
<feature type="region of interest" description="Disordered" evidence="4">
    <location>
        <begin position="330"/>
        <end position="359"/>
    </location>
</feature>
<accession>A0A5N4ACS1</accession>
<dbReference type="PANTHER" id="PTHR46698:SF3">
    <property type="entry name" value="TENECTIN ISOFORM 1-RELATED"/>
    <property type="match status" value="1"/>
</dbReference>
<comment type="subcellular location">
    <subcellularLocation>
        <location evidence="1">Secreted</location>
    </subcellularLocation>
</comment>
<dbReference type="AlphaFoldDB" id="A0A5N4ACS1"/>
<dbReference type="SUPFAM" id="SSF57603">
    <property type="entry name" value="FnI-like domain"/>
    <property type="match status" value="4"/>
</dbReference>
<feature type="chain" id="PRO_5024379132" description="VWFC domain-containing protein" evidence="5">
    <location>
        <begin position="25"/>
        <end position="902"/>
    </location>
</feature>
<feature type="domain" description="VWFC" evidence="6">
    <location>
        <begin position="680"/>
        <end position="742"/>
    </location>
</feature>
<reference evidence="7 8" key="1">
    <citation type="journal article" date="2018" name="Elife">
        <title>Firefly genomes illuminate parallel origins of bioluminescence in beetles.</title>
        <authorList>
            <person name="Fallon T.R."/>
            <person name="Lower S.E."/>
            <person name="Chang C.H."/>
            <person name="Bessho-Uehara M."/>
            <person name="Martin G.J."/>
            <person name="Bewick A.J."/>
            <person name="Behringer M."/>
            <person name="Debat H.J."/>
            <person name="Wong I."/>
            <person name="Day J.C."/>
            <person name="Suvorov A."/>
            <person name="Silva C.J."/>
            <person name="Stanger-Hall K.F."/>
            <person name="Hall D.W."/>
            <person name="Schmitz R.J."/>
            <person name="Nelson D.R."/>
            <person name="Lewis S.M."/>
            <person name="Shigenobu S."/>
            <person name="Bybee S.M."/>
            <person name="Larracuente A.M."/>
            <person name="Oba Y."/>
            <person name="Weng J.K."/>
        </authorList>
    </citation>
    <scope>NUCLEOTIDE SEQUENCE [LARGE SCALE GENOMIC DNA]</scope>
    <source>
        <strain evidence="7">1611_PpyrPB1</strain>
        <tissue evidence="7">Whole body</tissue>
    </source>
</reference>
<comment type="caution">
    <text evidence="7">The sequence shown here is derived from an EMBL/GenBank/DDBJ whole genome shotgun (WGS) entry which is preliminary data.</text>
</comment>
<dbReference type="InterPro" id="IPR001007">
    <property type="entry name" value="VWF_dom"/>
</dbReference>
<organism evidence="7 8">
    <name type="scientific">Photinus pyralis</name>
    <name type="common">Common eastern firefly</name>
    <name type="synonym">Lampyris pyralis</name>
    <dbReference type="NCBI Taxonomy" id="7054"/>
    <lineage>
        <taxon>Eukaryota</taxon>
        <taxon>Metazoa</taxon>
        <taxon>Ecdysozoa</taxon>
        <taxon>Arthropoda</taxon>
        <taxon>Hexapoda</taxon>
        <taxon>Insecta</taxon>
        <taxon>Pterygota</taxon>
        <taxon>Neoptera</taxon>
        <taxon>Endopterygota</taxon>
        <taxon>Coleoptera</taxon>
        <taxon>Polyphaga</taxon>
        <taxon>Elateriformia</taxon>
        <taxon>Elateroidea</taxon>
        <taxon>Lampyridae</taxon>
        <taxon>Lampyrinae</taxon>
        <taxon>Photinus</taxon>
    </lineage>
</organism>
<dbReference type="FunCoup" id="A0A5N4ACS1">
    <property type="interactions" value="15"/>
</dbReference>
<keyword evidence="2" id="KW-0964">Secreted</keyword>
<feature type="signal peptide" evidence="5">
    <location>
        <begin position="1"/>
        <end position="24"/>
    </location>
</feature>
<evidence type="ECO:0000313" key="7">
    <source>
        <dbReference type="EMBL" id="KAB0795125.1"/>
    </source>
</evidence>
<name>A0A5N4ACS1_PHOPY</name>
<proteinExistence type="predicted"/>
<dbReference type="InterPro" id="IPR052424">
    <property type="entry name" value="Kielin_Chordin-BMP_Reg"/>
</dbReference>
<evidence type="ECO:0000256" key="1">
    <source>
        <dbReference type="ARBA" id="ARBA00004613"/>
    </source>
</evidence>
<dbReference type="InParanoid" id="A0A5N4ACS1"/>
<protein>
    <recommendedName>
        <fullName evidence="6">VWFC domain-containing protein</fullName>
    </recommendedName>
</protein>